<evidence type="ECO:0000256" key="7">
    <source>
        <dbReference type="ARBA" id="ARBA00023136"/>
    </source>
</evidence>
<dbReference type="Proteomes" id="UP000509367">
    <property type="component" value="Chromosome"/>
</dbReference>
<keyword evidence="2 9" id="KW-0813">Transport</keyword>
<dbReference type="PANTHER" id="PTHR35011">
    <property type="entry name" value="2,3-DIKETO-L-GULONATE TRAP TRANSPORTER SMALL PERMEASE PROTEIN YIAM"/>
    <property type="match status" value="1"/>
</dbReference>
<comment type="similarity">
    <text evidence="8 9">Belongs to the TRAP transporter small permease family.</text>
</comment>
<keyword evidence="4 9" id="KW-0997">Cell inner membrane</keyword>
<evidence type="ECO:0000259" key="10">
    <source>
        <dbReference type="Pfam" id="PF04290"/>
    </source>
</evidence>
<organism evidence="11 12">
    <name type="scientific">Oricola thermophila</name>
    <dbReference type="NCBI Taxonomy" id="2742145"/>
    <lineage>
        <taxon>Bacteria</taxon>
        <taxon>Pseudomonadati</taxon>
        <taxon>Pseudomonadota</taxon>
        <taxon>Alphaproteobacteria</taxon>
        <taxon>Hyphomicrobiales</taxon>
        <taxon>Ahrensiaceae</taxon>
        <taxon>Oricola</taxon>
    </lineage>
</organism>
<comment type="function">
    <text evidence="9">Part of the tripartite ATP-independent periplasmic (TRAP) transport system.</text>
</comment>
<accession>A0A6N1VMP3</accession>
<dbReference type="KEGG" id="orm:HTY61_00345"/>
<keyword evidence="6 9" id="KW-1133">Transmembrane helix</keyword>
<feature type="transmembrane region" description="Helical" evidence="9">
    <location>
        <begin position="115"/>
        <end position="138"/>
    </location>
</feature>
<keyword evidence="12" id="KW-1185">Reference proteome</keyword>
<dbReference type="GO" id="GO:0005886">
    <property type="term" value="C:plasma membrane"/>
    <property type="evidence" value="ECO:0007669"/>
    <property type="project" value="UniProtKB-SubCell"/>
</dbReference>
<dbReference type="Pfam" id="PF04290">
    <property type="entry name" value="DctQ"/>
    <property type="match status" value="1"/>
</dbReference>
<evidence type="ECO:0000256" key="6">
    <source>
        <dbReference type="ARBA" id="ARBA00022989"/>
    </source>
</evidence>
<evidence type="ECO:0000313" key="12">
    <source>
        <dbReference type="Proteomes" id="UP000509367"/>
    </source>
</evidence>
<reference evidence="11 12" key="1">
    <citation type="submission" date="2020-06" db="EMBL/GenBank/DDBJ databases">
        <title>Oricola thermophila sp. nov. isolated from a tidal sediments.</title>
        <authorList>
            <person name="Kwon K.K."/>
            <person name="Yang S.-H."/>
            <person name="Park M.-J."/>
        </authorList>
    </citation>
    <scope>NUCLEOTIDE SEQUENCE [LARGE SCALE GENOMIC DNA]</scope>
    <source>
        <strain evidence="11 12">MEBiC13590</strain>
    </source>
</reference>
<evidence type="ECO:0000256" key="4">
    <source>
        <dbReference type="ARBA" id="ARBA00022519"/>
    </source>
</evidence>
<evidence type="ECO:0000256" key="3">
    <source>
        <dbReference type="ARBA" id="ARBA00022475"/>
    </source>
</evidence>
<keyword evidence="5 9" id="KW-0812">Transmembrane</keyword>
<gene>
    <name evidence="11" type="ORF">HTY61_00345</name>
</gene>
<evidence type="ECO:0000256" key="1">
    <source>
        <dbReference type="ARBA" id="ARBA00004429"/>
    </source>
</evidence>
<evidence type="ECO:0000256" key="8">
    <source>
        <dbReference type="ARBA" id="ARBA00038436"/>
    </source>
</evidence>
<name>A0A6N1VMP3_9HYPH</name>
<dbReference type="AlphaFoldDB" id="A0A6N1VMP3"/>
<comment type="caution">
    <text evidence="9">Lacks conserved residue(s) required for the propagation of feature annotation.</text>
</comment>
<sequence length="148" mass="16095">MTVAGVLAYGAAAAVTVADVIGRQFGMPIEGVVDLVQLFVMAGAWLVMPYAFMEATHVSVDFLLAALPRSVTQLLVIVSALVTLALLAFMLWQGFLTFRTRTMFGDRSQQLGIPIAWYWYPLLVGLAASMIGATLRFLNALRQEAPNE</sequence>
<evidence type="ECO:0000256" key="9">
    <source>
        <dbReference type="RuleBase" id="RU369079"/>
    </source>
</evidence>
<dbReference type="InterPro" id="IPR007387">
    <property type="entry name" value="TRAP_DctQ"/>
</dbReference>
<feature type="transmembrane region" description="Helical" evidence="9">
    <location>
        <begin position="74"/>
        <end position="95"/>
    </location>
</feature>
<dbReference type="GO" id="GO:0015740">
    <property type="term" value="P:C4-dicarboxylate transport"/>
    <property type="evidence" value="ECO:0007669"/>
    <property type="project" value="TreeGrafter"/>
</dbReference>
<keyword evidence="7 9" id="KW-0472">Membrane</keyword>
<proteinExistence type="inferred from homology"/>
<dbReference type="EMBL" id="CP054836">
    <property type="protein sequence ID" value="QKV20459.1"/>
    <property type="molecule type" value="Genomic_DNA"/>
</dbReference>
<evidence type="ECO:0000256" key="2">
    <source>
        <dbReference type="ARBA" id="ARBA00022448"/>
    </source>
</evidence>
<keyword evidence="3" id="KW-1003">Cell membrane</keyword>
<dbReference type="InterPro" id="IPR055348">
    <property type="entry name" value="DctQ"/>
</dbReference>
<dbReference type="GO" id="GO:0022857">
    <property type="term" value="F:transmembrane transporter activity"/>
    <property type="evidence" value="ECO:0007669"/>
    <property type="project" value="UniProtKB-UniRule"/>
</dbReference>
<comment type="subunit">
    <text evidence="9">The complex comprises the extracytoplasmic solute receptor protein and the two transmembrane proteins.</text>
</comment>
<evidence type="ECO:0000256" key="5">
    <source>
        <dbReference type="ARBA" id="ARBA00022692"/>
    </source>
</evidence>
<feature type="domain" description="Tripartite ATP-independent periplasmic transporters DctQ component" evidence="10">
    <location>
        <begin position="13"/>
        <end position="142"/>
    </location>
</feature>
<dbReference type="PANTHER" id="PTHR35011:SF10">
    <property type="entry name" value="TRAP TRANSPORTER SMALL PERMEASE PROTEIN"/>
    <property type="match status" value="1"/>
</dbReference>
<comment type="subcellular location">
    <subcellularLocation>
        <location evidence="1 9">Cell inner membrane</location>
        <topology evidence="1 9">Multi-pass membrane protein</topology>
    </subcellularLocation>
</comment>
<feature type="transmembrane region" description="Helical" evidence="9">
    <location>
        <begin position="34"/>
        <end position="53"/>
    </location>
</feature>
<protein>
    <recommendedName>
        <fullName evidence="9">TRAP transporter small permease protein</fullName>
    </recommendedName>
</protein>
<evidence type="ECO:0000313" key="11">
    <source>
        <dbReference type="EMBL" id="QKV20459.1"/>
    </source>
</evidence>